<accession>A0A4V3V0L5</accession>
<dbReference type="Proteomes" id="UP000309450">
    <property type="component" value="Unassembled WGS sequence"/>
</dbReference>
<organism evidence="1 2">
    <name type="scientific">Aliigemmobacter aestuarii</name>
    <dbReference type="NCBI Taxonomy" id="1445661"/>
    <lineage>
        <taxon>Bacteria</taxon>
        <taxon>Pseudomonadati</taxon>
        <taxon>Pseudomonadota</taxon>
        <taxon>Alphaproteobacteria</taxon>
        <taxon>Rhodobacterales</taxon>
        <taxon>Paracoccaceae</taxon>
        <taxon>Aliigemmobacter</taxon>
    </lineage>
</organism>
<dbReference type="RefSeq" id="WP_136392823.1">
    <property type="nucleotide sequence ID" value="NZ_SSND01000001.1"/>
</dbReference>
<sequence>MFFNPMDYLRPMAQLGRIAAEAHTVIALRMAGFAGIWPMHPDEAVRMVSEKVEAGHDSVRAAMVAGLNGRDPAEIAMAAIRPVRRHTRANARRLKDESSVK</sequence>
<comment type="caution">
    <text evidence="1">The sequence shown here is derived from an EMBL/GenBank/DDBJ whole genome shotgun (WGS) entry which is preliminary data.</text>
</comment>
<keyword evidence="2" id="KW-1185">Reference proteome</keyword>
<reference evidence="1 2" key="1">
    <citation type="submission" date="2019-04" db="EMBL/GenBank/DDBJ databases">
        <title>Draft genome sequence of Gemmobacter aestuarii sp. nov.</title>
        <authorList>
            <person name="Hameed A."/>
            <person name="Lin S.-Y."/>
            <person name="Shahina M."/>
            <person name="Lai W.-A."/>
            <person name="Young C.-C."/>
        </authorList>
    </citation>
    <scope>NUCLEOTIDE SEQUENCE [LARGE SCALE GENOMIC DNA]</scope>
    <source>
        <strain evidence="1 2">CC-PW-75</strain>
    </source>
</reference>
<evidence type="ECO:0000313" key="2">
    <source>
        <dbReference type="Proteomes" id="UP000309450"/>
    </source>
</evidence>
<name>A0A4V3V0L5_9RHOB</name>
<dbReference type="OrthoDB" id="7869201at2"/>
<dbReference type="AlphaFoldDB" id="A0A4V3V0L5"/>
<protein>
    <submittedName>
        <fullName evidence="1">Antifreeze protein</fullName>
    </submittedName>
</protein>
<evidence type="ECO:0000313" key="1">
    <source>
        <dbReference type="EMBL" id="THD84442.1"/>
    </source>
</evidence>
<gene>
    <name evidence="1" type="ORF">E7811_01440</name>
</gene>
<proteinExistence type="predicted"/>
<dbReference type="EMBL" id="SSND01000001">
    <property type="protein sequence ID" value="THD84442.1"/>
    <property type="molecule type" value="Genomic_DNA"/>
</dbReference>